<keyword evidence="13" id="KW-1185">Reference proteome</keyword>
<dbReference type="Gene3D" id="3.40.50.720">
    <property type="entry name" value="NAD(P)-binding Rossmann-like Domain"/>
    <property type="match status" value="1"/>
</dbReference>
<dbReference type="InterPro" id="IPR015955">
    <property type="entry name" value="Lactate_DH/Glyco_Ohase_4_C"/>
</dbReference>
<dbReference type="SUPFAM" id="SSF56327">
    <property type="entry name" value="LDH C-terminal domain-like"/>
    <property type="match status" value="1"/>
</dbReference>
<feature type="binding site" evidence="7">
    <location>
        <position position="12"/>
    </location>
    <ligand>
        <name>NAD(+)</name>
        <dbReference type="ChEBI" id="CHEBI:57540"/>
    </ligand>
</feature>
<evidence type="ECO:0000256" key="1">
    <source>
        <dbReference type="ARBA" id="ARBA00004843"/>
    </source>
</evidence>
<comment type="subunit">
    <text evidence="7">Homotetramer.</text>
</comment>
<evidence type="ECO:0000313" key="13">
    <source>
        <dbReference type="Proteomes" id="UP000501003"/>
    </source>
</evidence>
<comment type="function">
    <text evidence="7">Catalyzes the conversion of lactate to pyruvate.</text>
</comment>
<comment type="subcellular location">
    <subcellularLocation>
        <location evidence="7">Cytoplasm</location>
    </subcellularLocation>
</comment>
<dbReference type="InterPro" id="IPR011304">
    <property type="entry name" value="L-lactate_DH"/>
</dbReference>
<name>A0A7D4Q482_9MICO</name>
<keyword evidence="7" id="KW-0021">Allosteric enzyme</keyword>
<proteinExistence type="inferred from homology"/>
<feature type="modified residue" description="Phosphotyrosine" evidence="7">
    <location>
        <position position="220"/>
    </location>
</feature>
<feature type="binding site" evidence="7">
    <location>
        <begin position="119"/>
        <end position="122"/>
    </location>
    <ligand>
        <name>substrate</name>
    </ligand>
</feature>
<feature type="binding site" evidence="7">
    <location>
        <begin position="78"/>
        <end position="79"/>
    </location>
    <ligand>
        <name>NAD(+)</name>
        <dbReference type="ChEBI" id="CHEBI:57540"/>
    </ligand>
</feature>
<reference evidence="12 13" key="1">
    <citation type="submission" date="2020-05" db="EMBL/GenBank/DDBJ databases">
        <title>Aquirufa sp. strain 15G-AUS-rot a new Aquirufa species.</title>
        <authorList>
            <person name="Pitt A."/>
            <person name="Hahn M.W."/>
        </authorList>
    </citation>
    <scope>NUCLEOTIDE SEQUENCE [LARGE SCALE GENOMIC DNA]</scope>
    <source>
        <strain evidence="12 13">15G-AUS-rot</strain>
    </source>
</reference>
<dbReference type="Pfam" id="PF02866">
    <property type="entry name" value="Ldh_1_C"/>
    <property type="match status" value="1"/>
</dbReference>
<evidence type="ECO:0000256" key="6">
    <source>
        <dbReference type="ARBA" id="ARBA00049258"/>
    </source>
</evidence>
<feature type="binding site" evidence="7">
    <location>
        <position position="229"/>
    </location>
    <ligand>
        <name>substrate</name>
    </ligand>
</feature>
<evidence type="ECO:0000313" key="12">
    <source>
        <dbReference type="EMBL" id="QKJ25409.1"/>
    </source>
</evidence>
<feature type="binding site" evidence="7">
    <location>
        <position position="38"/>
    </location>
    <ligand>
        <name>NAD(+)</name>
        <dbReference type="ChEBI" id="CHEBI:57540"/>
    </ligand>
</feature>
<dbReference type="NCBIfam" id="TIGR01771">
    <property type="entry name" value="L-LDH-NAD"/>
    <property type="match status" value="1"/>
</dbReference>
<dbReference type="Pfam" id="PF00056">
    <property type="entry name" value="Ldh_1_N"/>
    <property type="match status" value="1"/>
</dbReference>
<feature type="binding site" evidence="9">
    <location>
        <begin position="8"/>
        <end position="13"/>
    </location>
    <ligand>
        <name>NAD(+)</name>
        <dbReference type="ChEBI" id="CHEBI:57540"/>
    </ligand>
</feature>
<comment type="similarity">
    <text evidence="2 7">Belongs to the LDH/MDH superfamily. LDH family.</text>
</comment>
<dbReference type="GO" id="GO:0006089">
    <property type="term" value="P:lactate metabolic process"/>
    <property type="evidence" value="ECO:0007669"/>
    <property type="project" value="TreeGrafter"/>
</dbReference>
<evidence type="ECO:0000259" key="10">
    <source>
        <dbReference type="Pfam" id="PF00056"/>
    </source>
</evidence>
<comment type="caution">
    <text evidence="7">Lacks conserved residue(s) required for the propagation of feature annotation.</text>
</comment>
<evidence type="ECO:0000256" key="2">
    <source>
        <dbReference type="ARBA" id="ARBA00006054"/>
    </source>
</evidence>
<dbReference type="GO" id="GO:0005737">
    <property type="term" value="C:cytoplasm"/>
    <property type="evidence" value="ECO:0007669"/>
    <property type="project" value="UniProtKB-SubCell"/>
</dbReference>
<dbReference type="InterPro" id="IPR036291">
    <property type="entry name" value="NAD(P)-bd_dom_sf"/>
</dbReference>
<dbReference type="PANTHER" id="PTHR43128">
    <property type="entry name" value="L-2-HYDROXYCARBOXYLATE DEHYDROGENASE (NAD(P)(+))"/>
    <property type="match status" value="1"/>
</dbReference>
<dbReference type="EMBL" id="CP054056">
    <property type="protein sequence ID" value="QKJ25409.1"/>
    <property type="molecule type" value="Genomic_DNA"/>
</dbReference>
<dbReference type="Gene3D" id="3.90.110.10">
    <property type="entry name" value="Lactate dehydrogenase/glycoside hydrolase, family 4, C-terminal"/>
    <property type="match status" value="1"/>
</dbReference>
<dbReference type="AlphaFoldDB" id="A0A7D4Q482"/>
<evidence type="ECO:0000256" key="5">
    <source>
        <dbReference type="ARBA" id="ARBA00023027"/>
    </source>
</evidence>
<feature type="binding site" evidence="7">
    <location>
        <position position="142"/>
    </location>
    <ligand>
        <name>NAD(+)</name>
        <dbReference type="ChEBI" id="CHEBI:57540"/>
    </ligand>
</feature>
<dbReference type="PANTHER" id="PTHR43128:SF16">
    <property type="entry name" value="L-LACTATE DEHYDROGENASE"/>
    <property type="match status" value="1"/>
</dbReference>
<feature type="binding site" evidence="7">
    <location>
        <begin position="147"/>
        <end position="150"/>
    </location>
    <ligand>
        <name>substrate</name>
    </ligand>
</feature>
<feature type="active site" description="Proton acceptor" evidence="7 8">
    <location>
        <position position="174"/>
    </location>
</feature>
<dbReference type="HAMAP" id="MF_00488">
    <property type="entry name" value="Lactate_dehydrog"/>
    <property type="match status" value="1"/>
</dbReference>
<dbReference type="Proteomes" id="UP000501003">
    <property type="component" value="Chromosome"/>
</dbReference>
<keyword evidence="7" id="KW-0963">Cytoplasm</keyword>
<evidence type="ECO:0000256" key="8">
    <source>
        <dbReference type="PIRSR" id="PIRSR000102-1"/>
    </source>
</evidence>
<feature type="binding site" evidence="7">
    <location>
        <position position="152"/>
    </location>
    <ligand>
        <name>beta-D-fructose 1,6-bisphosphate</name>
        <dbReference type="ChEBI" id="CHEBI:32966"/>
        <note>allosteric activator</note>
    </ligand>
</feature>
<feature type="binding site" evidence="7">
    <location>
        <position position="81"/>
    </location>
    <ligand>
        <name>substrate</name>
    </ligand>
</feature>
<dbReference type="InterPro" id="IPR001236">
    <property type="entry name" value="Lactate/malate_DH_N"/>
</dbReference>
<dbReference type="RefSeq" id="WP_173493706.1">
    <property type="nucleotide sequence ID" value="NZ_CP054056.1"/>
</dbReference>
<accession>A0A7D4Q482</accession>
<evidence type="ECO:0000256" key="7">
    <source>
        <dbReference type="HAMAP-Rule" id="MF_00488"/>
    </source>
</evidence>
<comment type="pathway">
    <text evidence="1 7">Fermentation; pyruvate fermentation to lactate; (S)-lactate from pyruvate: step 1/1.</text>
</comment>
<feature type="binding site" evidence="7">
    <location>
        <position position="87"/>
    </location>
    <ligand>
        <name>substrate</name>
    </ligand>
</feature>
<evidence type="ECO:0000256" key="4">
    <source>
        <dbReference type="ARBA" id="ARBA00023002"/>
    </source>
</evidence>
<dbReference type="InterPro" id="IPR018177">
    <property type="entry name" value="L-lactate_DH_AS"/>
</dbReference>
<feature type="binding site" evidence="9">
    <location>
        <position position="94"/>
    </location>
    <ligand>
        <name>NAD(+)</name>
        <dbReference type="ChEBI" id="CHEBI:57540"/>
    </ligand>
</feature>
<dbReference type="UniPathway" id="UPA00554">
    <property type="reaction ID" value="UER00611"/>
</dbReference>
<feature type="binding site" evidence="7 9">
    <location>
        <begin position="117"/>
        <end position="119"/>
    </location>
    <ligand>
        <name>NAD(+)</name>
        <dbReference type="ChEBI" id="CHEBI:57540"/>
    </ligand>
</feature>
<keyword evidence="7" id="KW-0597">Phosphoprotein</keyword>
<dbReference type="EC" id="1.1.1.27" evidence="3 7"/>
<keyword evidence="5 7" id="KW-0520">NAD</keyword>
<feature type="domain" description="Lactate/malate dehydrogenase N-terminal" evidence="10">
    <location>
        <begin position="3"/>
        <end position="140"/>
    </location>
</feature>
<comment type="activity regulation">
    <text evidence="7">Allosterically activated by fructose 1,6-bisphosphate (FBP).</text>
</comment>
<dbReference type="PIRSF" id="PIRSF000102">
    <property type="entry name" value="Lac_mal_DH"/>
    <property type="match status" value="1"/>
</dbReference>
<feature type="binding site" evidence="7">
    <location>
        <position position="167"/>
    </location>
    <ligand>
        <name>beta-D-fructose 1,6-bisphosphate</name>
        <dbReference type="ChEBI" id="CHEBI:32966"/>
        <note>allosteric activator</note>
    </ligand>
</feature>
<comment type="catalytic activity">
    <reaction evidence="6 7">
        <text>(S)-lactate + NAD(+) = pyruvate + NADH + H(+)</text>
        <dbReference type="Rhea" id="RHEA:23444"/>
        <dbReference type="ChEBI" id="CHEBI:15361"/>
        <dbReference type="ChEBI" id="CHEBI:15378"/>
        <dbReference type="ChEBI" id="CHEBI:16651"/>
        <dbReference type="ChEBI" id="CHEBI:57540"/>
        <dbReference type="ChEBI" id="CHEBI:57945"/>
        <dbReference type="EC" id="1.1.1.27"/>
    </reaction>
</comment>
<evidence type="ECO:0000256" key="9">
    <source>
        <dbReference type="PIRSR" id="PIRSR000102-3"/>
    </source>
</evidence>
<dbReference type="GO" id="GO:0006096">
    <property type="term" value="P:glycolytic process"/>
    <property type="evidence" value="ECO:0007669"/>
    <property type="project" value="UniProtKB-UniRule"/>
</dbReference>
<evidence type="ECO:0000256" key="3">
    <source>
        <dbReference type="ARBA" id="ARBA00012967"/>
    </source>
</evidence>
<dbReference type="PROSITE" id="PS00064">
    <property type="entry name" value="L_LDH"/>
    <property type="match status" value="1"/>
</dbReference>
<dbReference type="SUPFAM" id="SSF51735">
    <property type="entry name" value="NAD(P)-binding Rossmann-fold domains"/>
    <property type="match status" value="1"/>
</dbReference>
<dbReference type="KEGG" id="aqg:HRU87_04320"/>
<dbReference type="PRINTS" id="PR00086">
    <property type="entry name" value="LLDHDRGNASE"/>
</dbReference>
<dbReference type="GO" id="GO:0004459">
    <property type="term" value="F:L-lactate dehydrogenase (NAD+) activity"/>
    <property type="evidence" value="ECO:0007669"/>
    <property type="project" value="UniProtKB-UniRule"/>
</dbReference>
<keyword evidence="4 7" id="KW-0560">Oxidoreductase</keyword>
<sequence length="315" mass="32752">MSKISVIGAGAVGSATAYALLIQEVTNHVVLYDVATEKVEAEVLDLAHGTLYTGASRITGGSDIQETAGSDLVIITAGAKQKPGQSRLDLAGTNTAILQNLMPQLLNLSPEAIFILVTNPCDVLATVAQRLSGLPPARVFASGTVLDSARLRWLLAERLGVASASVHAYIIGEHGDSEFALWSQARVGPIPLADWRLADGSRLSAEDFEQIALEVKNAAYRVIQGKGATNYAIGLSAAKIASAILSDSNEILPVSSVLSGYHGISGIALSVPTIVNRSGAVRPLDLAMTAAEQAKLKNSADAITANLVSLGYSLN</sequence>
<organism evidence="12 13">
    <name type="scientific">Aquiluna borgnonia</name>
    <dbReference type="NCBI Taxonomy" id="2499157"/>
    <lineage>
        <taxon>Bacteria</taxon>
        <taxon>Bacillati</taxon>
        <taxon>Actinomycetota</taxon>
        <taxon>Actinomycetes</taxon>
        <taxon>Micrococcales</taxon>
        <taxon>Microbacteriaceae</taxon>
        <taxon>Luna cluster</taxon>
        <taxon>Luna-1 subcluster</taxon>
        <taxon>Aquiluna</taxon>
    </lineage>
</organism>
<dbReference type="InterPro" id="IPR022383">
    <property type="entry name" value="Lactate/malate_DH_C"/>
</dbReference>
<feature type="domain" description="Lactate/malate dehydrogenase C-terminal" evidence="11">
    <location>
        <begin position="144"/>
        <end position="307"/>
    </location>
</feature>
<protein>
    <recommendedName>
        <fullName evidence="3 7">L-lactate dehydrogenase</fullName>
        <shortName evidence="7">L-LDH</shortName>
        <ecNumber evidence="3 7">1.1.1.27</ecNumber>
    </recommendedName>
</protein>
<dbReference type="InterPro" id="IPR001557">
    <property type="entry name" value="L-lactate/malate_DH"/>
</dbReference>
<gene>
    <name evidence="7" type="primary">ldh</name>
    <name evidence="12" type="ORF">HRU87_04320</name>
</gene>
<feature type="binding site" evidence="7 9">
    <location>
        <position position="33"/>
    </location>
    <ligand>
        <name>NAD(+)</name>
        <dbReference type="ChEBI" id="CHEBI:57540"/>
    </ligand>
</feature>
<evidence type="ECO:0000259" key="11">
    <source>
        <dbReference type="Pfam" id="PF02866"/>
    </source>
</evidence>